<dbReference type="InterPro" id="IPR045886">
    <property type="entry name" value="ThiF/MoeB/HesA"/>
</dbReference>
<evidence type="ECO:0000313" key="2">
    <source>
        <dbReference type="EMBL" id="MFC4029224.1"/>
    </source>
</evidence>
<name>A0ABV8HAT6_9FLAO</name>
<dbReference type="SUPFAM" id="SSF69572">
    <property type="entry name" value="Activating enzymes of the ubiquitin-like proteins"/>
    <property type="match status" value="1"/>
</dbReference>
<protein>
    <submittedName>
        <fullName evidence="2">ThiF family adenylyltransferase</fullName>
    </submittedName>
</protein>
<accession>A0ABV8HAT6</accession>
<dbReference type="EMBL" id="JBHSAS010000012">
    <property type="protein sequence ID" value="MFC4029224.1"/>
    <property type="molecule type" value="Genomic_DNA"/>
</dbReference>
<organism evidence="2 3">
    <name type="scientific">Zunongwangia endophytica</name>
    <dbReference type="NCBI Taxonomy" id="1808945"/>
    <lineage>
        <taxon>Bacteria</taxon>
        <taxon>Pseudomonadati</taxon>
        <taxon>Bacteroidota</taxon>
        <taxon>Flavobacteriia</taxon>
        <taxon>Flavobacteriales</taxon>
        <taxon>Flavobacteriaceae</taxon>
        <taxon>Zunongwangia</taxon>
    </lineage>
</organism>
<reference evidence="3" key="1">
    <citation type="journal article" date="2019" name="Int. J. Syst. Evol. Microbiol.">
        <title>The Global Catalogue of Microorganisms (GCM) 10K type strain sequencing project: providing services to taxonomists for standard genome sequencing and annotation.</title>
        <authorList>
            <consortium name="The Broad Institute Genomics Platform"/>
            <consortium name="The Broad Institute Genome Sequencing Center for Infectious Disease"/>
            <person name="Wu L."/>
            <person name="Ma J."/>
        </authorList>
    </citation>
    <scope>NUCLEOTIDE SEQUENCE [LARGE SCALE GENOMIC DNA]</scope>
    <source>
        <strain evidence="3">CECT 9128</strain>
    </source>
</reference>
<dbReference type="GO" id="GO:0016779">
    <property type="term" value="F:nucleotidyltransferase activity"/>
    <property type="evidence" value="ECO:0007669"/>
    <property type="project" value="UniProtKB-KW"/>
</dbReference>
<dbReference type="Gene3D" id="3.40.50.720">
    <property type="entry name" value="NAD(P)-binding Rossmann-like Domain"/>
    <property type="match status" value="1"/>
</dbReference>
<evidence type="ECO:0000259" key="1">
    <source>
        <dbReference type="Pfam" id="PF00899"/>
    </source>
</evidence>
<keyword evidence="3" id="KW-1185">Reference proteome</keyword>
<dbReference type="InterPro" id="IPR000594">
    <property type="entry name" value="ThiF_NAD_FAD-bd"/>
</dbReference>
<keyword evidence="2" id="KW-0548">Nucleotidyltransferase</keyword>
<feature type="domain" description="THIF-type NAD/FAD binding fold" evidence="1">
    <location>
        <begin position="322"/>
        <end position="456"/>
    </location>
</feature>
<dbReference type="InterPro" id="IPR035985">
    <property type="entry name" value="Ubiquitin-activating_enz"/>
</dbReference>
<comment type="caution">
    <text evidence="2">The sequence shown here is derived from an EMBL/GenBank/DDBJ whole genome shotgun (WGS) entry which is preliminary data.</text>
</comment>
<dbReference type="Pfam" id="PF00899">
    <property type="entry name" value="ThiF"/>
    <property type="match status" value="1"/>
</dbReference>
<keyword evidence="2" id="KW-0808">Transferase</keyword>
<evidence type="ECO:0000313" key="3">
    <source>
        <dbReference type="Proteomes" id="UP001595793"/>
    </source>
</evidence>
<proteinExistence type="predicted"/>
<dbReference type="PANTHER" id="PTHR43267">
    <property type="entry name" value="TRNA THREONYLCARBAMOYLADENOSINE DEHYDRATASE"/>
    <property type="match status" value="1"/>
</dbReference>
<dbReference type="RefSeq" id="WP_290236935.1">
    <property type="nucleotide sequence ID" value="NZ_JAUFPZ010000002.1"/>
</dbReference>
<sequence>MKQSRIKRVEKTVETIPYVSIVKAFSENETSIEGVVSVNLDDLESPLEFNIVIYPQYPFKSHESETIKFFNINLLEYNHVMGDGVICIHTSSNPIIEKKLLIDFESLKNWIVKYYLNNDKDSHYEHLIVPESTVNDETYAFSFTEVDYKFSKGEYGFVNLTFLSVGKYRETKINNYLTQGFVNAFGGNLAFCNWNEAYKKSKNYSHGIFVFLEEPPAKHKRFIITNWIDFSEVLSDEFLKFLHNCEKEYLKKKRKGQYVPLYVGYKISDVEIHWQTAMIEIGNFPITGVKENQKWYSRLIEQEIKWGLTRNASYKYFFGRGKFTDSIADKRILIVGVGAIGSIVAKTLVRCGCRKIDLTDYDRKEPENICRSEYEFLPGVTDKVEELSNHLYHVSPFVHINHINQTYFEVVSKALFDQPKAKKELEDFLNSYDIIFDCTTDNDLMYVLNSLSLKNQMINLSVTNHSKDLVCAFYPNIYNFVTNQFSKILNNNVEDLYNPTGCWSPTFKASYNDISSLVQYALKQINLIFQEKASRNNFVITSHIENGYQLKLKQY</sequence>
<gene>
    <name evidence="2" type="ORF">ACFOS1_17525</name>
</gene>
<dbReference type="Proteomes" id="UP001595793">
    <property type="component" value="Unassembled WGS sequence"/>
</dbReference>
<dbReference type="PANTHER" id="PTHR43267:SF3">
    <property type="entry name" value="THIF PROTEIN"/>
    <property type="match status" value="1"/>
</dbReference>